<evidence type="ECO:0000313" key="1">
    <source>
        <dbReference type="EMBL" id="KAJ7026682.1"/>
    </source>
</evidence>
<organism evidence="1 2">
    <name type="scientific">Mycena alexandri</name>
    <dbReference type="NCBI Taxonomy" id="1745969"/>
    <lineage>
        <taxon>Eukaryota</taxon>
        <taxon>Fungi</taxon>
        <taxon>Dikarya</taxon>
        <taxon>Basidiomycota</taxon>
        <taxon>Agaricomycotina</taxon>
        <taxon>Agaricomycetes</taxon>
        <taxon>Agaricomycetidae</taxon>
        <taxon>Agaricales</taxon>
        <taxon>Marasmiineae</taxon>
        <taxon>Mycenaceae</taxon>
        <taxon>Mycena</taxon>
    </lineage>
</organism>
<dbReference type="Proteomes" id="UP001218188">
    <property type="component" value="Unassembled WGS sequence"/>
</dbReference>
<proteinExistence type="predicted"/>
<dbReference type="EMBL" id="JARJCM010000135">
    <property type="protein sequence ID" value="KAJ7026682.1"/>
    <property type="molecule type" value="Genomic_DNA"/>
</dbReference>
<gene>
    <name evidence="1" type="ORF">C8F04DRAFT_1124873</name>
</gene>
<reference evidence="1" key="1">
    <citation type="submission" date="2023-03" db="EMBL/GenBank/DDBJ databases">
        <title>Massive genome expansion in bonnet fungi (Mycena s.s.) driven by repeated elements and novel gene families across ecological guilds.</title>
        <authorList>
            <consortium name="Lawrence Berkeley National Laboratory"/>
            <person name="Harder C.B."/>
            <person name="Miyauchi S."/>
            <person name="Viragh M."/>
            <person name="Kuo A."/>
            <person name="Thoen E."/>
            <person name="Andreopoulos B."/>
            <person name="Lu D."/>
            <person name="Skrede I."/>
            <person name="Drula E."/>
            <person name="Henrissat B."/>
            <person name="Morin E."/>
            <person name="Kohler A."/>
            <person name="Barry K."/>
            <person name="LaButti K."/>
            <person name="Morin E."/>
            <person name="Salamov A."/>
            <person name="Lipzen A."/>
            <person name="Mereny Z."/>
            <person name="Hegedus B."/>
            <person name="Baldrian P."/>
            <person name="Stursova M."/>
            <person name="Weitz H."/>
            <person name="Taylor A."/>
            <person name="Grigoriev I.V."/>
            <person name="Nagy L.G."/>
            <person name="Martin F."/>
            <person name="Kauserud H."/>
        </authorList>
    </citation>
    <scope>NUCLEOTIDE SEQUENCE</scope>
    <source>
        <strain evidence="1">CBHHK200</strain>
    </source>
</reference>
<keyword evidence="2" id="KW-1185">Reference proteome</keyword>
<accession>A0AAD6SJK6</accession>
<comment type="caution">
    <text evidence="1">The sequence shown here is derived from an EMBL/GenBank/DDBJ whole genome shotgun (WGS) entry which is preliminary data.</text>
</comment>
<dbReference type="AlphaFoldDB" id="A0AAD6SJK6"/>
<sequence>MEKGKPQDGPTTAQWVSTWPCDAVDVHLRVPVLDSVRRRCMMKSRLIHFRHSSPHRYSPSNPIHSTPAIPTTRVSFCRLCPQWKSSHKSGARSRFWNPTYLPTWRNEYGESNFKSLTSPLVSIRILANFWHTAKRRGRDSSPVLHPVLTLIPFRPNPFAHCSHTLHRWRVLGSFVSGRWFPIYCQPRSIPPRSRSSFHAYNTCRADGDDRDLLLLELYGEFKHSSVRYAGSGFMKDLMGLCEGRS</sequence>
<protein>
    <submittedName>
        <fullName evidence="1">Uncharacterized protein</fullName>
    </submittedName>
</protein>
<evidence type="ECO:0000313" key="2">
    <source>
        <dbReference type="Proteomes" id="UP001218188"/>
    </source>
</evidence>
<name>A0AAD6SJK6_9AGAR</name>